<dbReference type="RefSeq" id="WP_013131791.1">
    <property type="nucleotide sequence ID" value="NC_014165.1"/>
</dbReference>
<accession>D6YAP1</accession>
<dbReference type="OrthoDB" id="3886596at2"/>
<proteinExistence type="predicted"/>
<sequence length="1108" mass="121145">MTTVLSDWELAALLDRLESEWGPKLSSVSLITELEVDRRTLDAAARALGHLYRLRVEKRRHRSFFDRWPACIAVTLTGVAAHRYQRGTYWPYLWEALDCAGRPDLQDATAWGKAYLATLERFGLPVLDDPQRYVGPILMHAGIPTYCLRDFFTLLVQRRRQDPTIDAGTLLSWATDRPGRLGTLDKPAQNFIRFGTDYALDVIDRCLDLLDRLHSPDPDLSGLGLPARFLDRAQELAREGELDLIREPAPGRGRRRVEPPHLAIDPYGQGVQIVLPPIGEAPDGTARWQVIVDGVPTVVKSRALWVGAAEGAPATTFPLPRPARSAQVSLYGTAHETHLDIVDPGDPLLIFSEDGRHVSPRLGVPPDQIWVLHPRDRDLASDGEIRVVTESPLPIGWGGWRLALVEPAGATWVGLSGGRHRPIRGYSRPRVITSDPVPGVTTPYGSPVHAAPPRVWLPAEATLTWHVDIRPAAGGPAVFTGTFTVGEPVELGEELWAGLSRPLLGAFEITVRGPIGRSTRRTVVIAEGLTAAYHPRVRLFTPEGLAPGRAVLTAGPGMTVEPATPEYAPGEREHVVTCTTASESEPLLVSPPQMRVLLERRGESPKWSSRPVRLAAEFFAEAESLRVDLPGADTLPPLELHAGGQCVQRLTPQGGRYDLTQAQDTVARYRSADLVLSVPGYRLPIGYVRPARLASGVTASGDRLILDECVWVDGLTAGVYLYTAPWRGPELIPVERDGSIPLPPALQHAGPLHVRLAVEDPWAPAEWPRWPKPSELLACPMPGHYSGADAEERWLSGYLAGAKTFPPEVTRLDRLWAIVDLANRVDYAAAGRWIGHCAAALRRDPEALRHLPAAGLPPDRTVVAVITTGLAAGRTAGFRESDVGLWRTAPVAAALLSSPVLPEIADHPDLRAEVEAVCGAAAMEILLGRGDPYPHVGKFDRAAEVLARHEPERLEELWSAAQVVPKALLDVDTRMAAARALFDRRNSRDARTLAEVSAHLIRHALTALRGTRLRGLERYVTERCDPDRLEGWVSLPAVSIACALLARAAARGHEGCRDLEERFRPLWRMLAKLAPDLTAIDLIRAEFLIAASEDHSPPSGVAERSMVT</sequence>
<dbReference type="EMBL" id="CP001874">
    <property type="protein sequence ID" value="ADG88258.1"/>
    <property type="molecule type" value="Genomic_DNA"/>
</dbReference>
<dbReference type="HOGENOM" id="CLU_285111_0_0_11"/>
<dbReference type="AlphaFoldDB" id="D6YAP1"/>
<keyword evidence="2" id="KW-1185">Reference proteome</keyword>
<reference evidence="1 2" key="1">
    <citation type="submission" date="2010-01" db="EMBL/GenBank/DDBJ databases">
        <title>The complete genome of Thermobispora bispora DSM 43833.</title>
        <authorList>
            <consortium name="US DOE Joint Genome Institute (JGI-PGF)"/>
            <person name="Lucas S."/>
            <person name="Copeland A."/>
            <person name="Lapidus A."/>
            <person name="Glavina del Rio T."/>
            <person name="Dalin E."/>
            <person name="Tice H."/>
            <person name="Bruce D."/>
            <person name="Goodwin L."/>
            <person name="Pitluck S."/>
            <person name="Kyrpides N."/>
            <person name="Mavromatis K."/>
            <person name="Ivanova N."/>
            <person name="Mikhailova N."/>
            <person name="Chertkov O."/>
            <person name="Brettin T."/>
            <person name="Detter J.C."/>
            <person name="Han C."/>
            <person name="Larimer F."/>
            <person name="Land M."/>
            <person name="Hauser L."/>
            <person name="Markowitz V."/>
            <person name="Cheng J.-F."/>
            <person name="Hugenholtz P."/>
            <person name="Woyke T."/>
            <person name="Wu D."/>
            <person name="Jando M."/>
            <person name="Schneider S."/>
            <person name="Klenk H.-P."/>
            <person name="Eisen J.A."/>
        </authorList>
    </citation>
    <scope>NUCLEOTIDE SEQUENCE [LARGE SCALE GENOMIC DNA]</scope>
    <source>
        <strain evidence="2">ATCC 19993 / DSM 43833 / CBS 139.67 / JCM 10125 / KCTC 9307 / NBRC 14880 / R51</strain>
    </source>
</reference>
<dbReference type="eggNOG" id="COG0497">
    <property type="taxonomic scope" value="Bacteria"/>
</dbReference>
<dbReference type="STRING" id="469371.Tbis_1543"/>
<evidence type="ECO:0000313" key="1">
    <source>
        <dbReference type="EMBL" id="ADG88258.1"/>
    </source>
</evidence>
<evidence type="ECO:0000313" key="2">
    <source>
        <dbReference type="Proteomes" id="UP000006640"/>
    </source>
</evidence>
<dbReference type="Proteomes" id="UP000006640">
    <property type="component" value="Chromosome"/>
</dbReference>
<gene>
    <name evidence="1" type="ordered locus">Tbis_1543</name>
</gene>
<organism evidence="1 2">
    <name type="scientific">Thermobispora bispora (strain ATCC 19993 / DSM 43833 / CBS 139.67 / JCM 10125 / KCTC 9307 / NBRC 14880 / R51)</name>
    <dbReference type="NCBI Taxonomy" id="469371"/>
    <lineage>
        <taxon>Bacteria</taxon>
        <taxon>Bacillati</taxon>
        <taxon>Actinomycetota</taxon>
        <taxon>Actinomycetes</taxon>
        <taxon>Streptosporangiales</taxon>
        <taxon>Streptosporangiaceae</taxon>
        <taxon>Thermobispora</taxon>
    </lineage>
</organism>
<name>D6YAP1_THEBD</name>
<protein>
    <submittedName>
        <fullName evidence="1">Uncharacterized protein</fullName>
    </submittedName>
</protein>
<dbReference type="KEGG" id="tbi:Tbis_1543"/>